<gene>
    <name evidence="1" type="ORF">BDM02DRAFT_3131342</name>
</gene>
<reference evidence="1" key="2">
    <citation type="journal article" date="2020" name="Nat. Commun.">
        <title>Large-scale genome sequencing of mycorrhizal fungi provides insights into the early evolution of symbiotic traits.</title>
        <authorList>
            <person name="Miyauchi S."/>
            <person name="Kiss E."/>
            <person name="Kuo A."/>
            <person name="Drula E."/>
            <person name="Kohler A."/>
            <person name="Sanchez-Garcia M."/>
            <person name="Morin E."/>
            <person name="Andreopoulos B."/>
            <person name="Barry K.W."/>
            <person name="Bonito G."/>
            <person name="Buee M."/>
            <person name="Carver A."/>
            <person name="Chen C."/>
            <person name="Cichocki N."/>
            <person name="Clum A."/>
            <person name="Culley D."/>
            <person name="Crous P.W."/>
            <person name="Fauchery L."/>
            <person name="Girlanda M."/>
            <person name="Hayes R.D."/>
            <person name="Keri Z."/>
            <person name="LaButti K."/>
            <person name="Lipzen A."/>
            <person name="Lombard V."/>
            <person name="Magnuson J."/>
            <person name="Maillard F."/>
            <person name="Murat C."/>
            <person name="Nolan M."/>
            <person name="Ohm R.A."/>
            <person name="Pangilinan J."/>
            <person name="Pereira M.F."/>
            <person name="Perotto S."/>
            <person name="Peter M."/>
            <person name="Pfister S."/>
            <person name="Riley R."/>
            <person name="Sitrit Y."/>
            <person name="Stielow J.B."/>
            <person name="Szollosi G."/>
            <person name="Zifcakova L."/>
            <person name="Stursova M."/>
            <person name="Spatafora J.W."/>
            <person name="Tedersoo L."/>
            <person name="Vaario L.M."/>
            <person name="Yamada A."/>
            <person name="Yan M."/>
            <person name="Wang P."/>
            <person name="Xu J."/>
            <person name="Bruns T."/>
            <person name="Baldrian P."/>
            <person name="Vilgalys R."/>
            <person name="Dunand C."/>
            <person name="Henrissat B."/>
            <person name="Grigoriev I.V."/>
            <person name="Hibbett D."/>
            <person name="Nagy L.G."/>
            <person name="Martin F.M."/>
        </authorList>
    </citation>
    <scope>NUCLEOTIDE SEQUENCE</scope>
    <source>
        <strain evidence="1">P2</strain>
    </source>
</reference>
<dbReference type="Proteomes" id="UP000886501">
    <property type="component" value="Unassembled WGS sequence"/>
</dbReference>
<name>A0ACB6Z6W7_THEGA</name>
<evidence type="ECO:0000313" key="2">
    <source>
        <dbReference type="Proteomes" id="UP000886501"/>
    </source>
</evidence>
<proteinExistence type="predicted"/>
<evidence type="ECO:0000313" key="1">
    <source>
        <dbReference type="EMBL" id="KAF9645078.1"/>
    </source>
</evidence>
<comment type="caution">
    <text evidence="1">The sequence shown here is derived from an EMBL/GenBank/DDBJ whole genome shotgun (WGS) entry which is preliminary data.</text>
</comment>
<dbReference type="EMBL" id="MU118105">
    <property type="protein sequence ID" value="KAF9645078.1"/>
    <property type="molecule type" value="Genomic_DNA"/>
</dbReference>
<sequence length="162" mass="17694">MTSDANMSSLVHLQAWGSQSTRALATFRQTRSARVQSSVQASGTDSATASDQKRIRKVTAASSAIPPTLLLTLAAIPFTGAHVKGTSVSSIPSWWWNQPLVSQDATVGSASWWRQYSKSRAVTASQGSTGVYRSSRFPMDFPNRSPIRPFKSKSVMWRTLSR</sequence>
<accession>A0ACB6Z6W7</accession>
<keyword evidence="2" id="KW-1185">Reference proteome</keyword>
<reference evidence="1" key="1">
    <citation type="submission" date="2019-10" db="EMBL/GenBank/DDBJ databases">
        <authorList>
            <consortium name="DOE Joint Genome Institute"/>
            <person name="Kuo A."/>
            <person name="Miyauchi S."/>
            <person name="Kiss E."/>
            <person name="Drula E."/>
            <person name="Kohler A."/>
            <person name="Sanchez-Garcia M."/>
            <person name="Andreopoulos B."/>
            <person name="Barry K.W."/>
            <person name="Bonito G."/>
            <person name="Buee M."/>
            <person name="Carver A."/>
            <person name="Chen C."/>
            <person name="Cichocki N."/>
            <person name="Clum A."/>
            <person name="Culley D."/>
            <person name="Crous P.W."/>
            <person name="Fauchery L."/>
            <person name="Girlanda M."/>
            <person name="Hayes R."/>
            <person name="Keri Z."/>
            <person name="Labutti K."/>
            <person name="Lipzen A."/>
            <person name="Lombard V."/>
            <person name="Magnuson J."/>
            <person name="Maillard F."/>
            <person name="Morin E."/>
            <person name="Murat C."/>
            <person name="Nolan M."/>
            <person name="Ohm R."/>
            <person name="Pangilinan J."/>
            <person name="Pereira M."/>
            <person name="Perotto S."/>
            <person name="Peter M."/>
            <person name="Riley R."/>
            <person name="Sitrit Y."/>
            <person name="Stielow B."/>
            <person name="Szollosi G."/>
            <person name="Zifcakova L."/>
            <person name="Stursova M."/>
            <person name="Spatafora J.W."/>
            <person name="Tedersoo L."/>
            <person name="Vaario L.-M."/>
            <person name="Yamada A."/>
            <person name="Yan M."/>
            <person name="Wang P."/>
            <person name="Xu J."/>
            <person name="Bruns T."/>
            <person name="Baldrian P."/>
            <person name="Vilgalys R."/>
            <person name="Henrissat B."/>
            <person name="Grigoriev I.V."/>
            <person name="Hibbett D."/>
            <person name="Nagy L.G."/>
            <person name="Martin F.M."/>
        </authorList>
    </citation>
    <scope>NUCLEOTIDE SEQUENCE</scope>
    <source>
        <strain evidence="1">P2</strain>
    </source>
</reference>
<organism evidence="1 2">
    <name type="scientific">Thelephora ganbajun</name>
    <name type="common">Ganba fungus</name>
    <dbReference type="NCBI Taxonomy" id="370292"/>
    <lineage>
        <taxon>Eukaryota</taxon>
        <taxon>Fungi</taxon>
        <taxon>Dikarya</taxon>
        <taxon>Basidiomycota</taxon>
        <taxon>Agaricomycotina</taxon>
        <taxon>Agaricomycetes</taxon>
        <taxon>Thelephorales</taxon>
        <taxon>Thelephoraceae</taxon>
        <taxon>Thelephora</taxon>
    </lineage>
</organism>
<protein>
    <submittedName>
        <fullName evidence="1">Uncharacterized protein</fullName>
    </submittedName>
</protein>